<reference evidence="1 2" key="1">
    <citation type="submission" date="2019-10" db="EMBL/GenBank/DDBJ databases">
        <authorList>
            <person name="Karimi E."/>
        </authorList>
    </citation>
    <scope>NUCLEOTIDE SEQUENCE [LARGE SCALE GENOMIC DNA]</scope>
    <source>
        <strain evidence="1">Exiguobacterium sp. 9Y</strain>
    </source>
</reference>
<dbReference type="RefSeq" id="WP_159173169.1">
    <property type="nucleotide sequence ID" value="NZ_LR732312.1"/>
</dbReference>
<keyword evidence="2" id="KW-1185">Reference proteome</keyword>
<proteinExistence type="predicted"/>
<organism evidence="1 2">
    <name type="scientific">Exiguobacterium oxidotolerans</name>
    <dbReference type="NCBI Taxonomy" id="223958"/>
    <lineage>
        <taxon>Bacteria</taxon>
        <taxon>Bacillati</taxon>
        <taxon>Bacillota</taxon>
        <taxon>Bacilli</taxon>
        <taxon>Bacillales</taxon>
        <taxon>Bacillales Family XII. Incertae Sedis</taxon>
        <taxon>Exiguobacterium</taxon>
    </lineage>
</organism>
<name>A0A653I902_9BACL</name>
<dbReference type="Pfam" id="PF04525">
    <property type="entry name" value="LOR"/>
    <property type="match status" value="1"/>
</dbReference>
<gene>
    <name evidence="1" type="ORF">EXIGUO9Y_230014</name>
</gene>
<dbReference type="EMBL" id="CABWKQ010000016">
    <property type="protein sequence ID" value="VWX35231.1"/>
    <property type="molecule type" value="Genomic_DNA"/>
</dbReference>
<dbReference type="InterPro" id="IPR007612">
    <property type="entry name" value="LOR"/>
</dbReference>
<evidence type="ECO:0000313" key="1">
    <source>
        <dbReference type="EMBL" id="VWX35231.1"/>
    </source>
</evidence>
<dbReference type="Proteomes" id="UP000439752">
    <property type="component" value="Unassembled WGS sequence"/>
</dbReference>
<dbReference type="InterPro" id="IPR025659">
    <property type="entry name" value="Tubby-like_C"/>
</dbReference>
<accession>A0A653I902</accession>
<dbReference type="AlphaFoldDB" id="A0A653I902"/>
<dbReference type="SUPFAM" id="SSF54518">
    <property type="entry name" value="Tubby C-terminal domain-like"/>
    <property type="match status" value="1"/>
</dbReference>
<evidence type="ECO:0000313" key="2">
    <source>
        <dbReference type="Proteomes" id="UP000439752"/>
    </source>
</evidence>
<sequence length="169" mass="19355">MKLLLMNQTIDLNRRFTIQDETGHVTHEVTGQLLQMQKNWQLVQEAAEIGRVTKQTFSMLPHILVEVDGRVVATIQKTGFLMFADYRIDSRDLQIDINWVTMTFSVTYQGNKIGQGKRRWVRFGKQYELTLFDEAAETLFLSVVLGLDRAKADKTVSALFADNWAGGKK</sequence>
<protein>
    <submittedName>
        <fullName evidence="1">Uncharacterized protein</fullName>
    </submittedName>
</protein>